<keyword evidence="2" id="KW-0677">Repeat</keyword>
<evidence type="ECO:0000256" key="2">
    <source>
        <dbReference type="ARBA" id="ARBA00022737"/>
    </source>
</evidence>
<comment type="caution">
    <text evidence="5">The sequence shown here is derived from an EMBL/GenBank/DDBJ whole genome shotgun (WGS) entry which is preliminary data.</text>
</comment>
<feature type="domain" description="EF-hand" evidence="4">
    <location>
        <begin position="250"/>
        <end position="285"/>
    </location>
</feature>
<feature type="region of interest" description="Disordered" evidence="3">
    <location>
        <begin position="1"/>
        <end position="57"/>
    </location>
</feature>
<dbReference type="PANTHER" id="PTHR13720">
    <property type="entry name" value="WD-40 REPEAT PROTEIN"/>
    <property type="match status" value="1"/>
</dbReference>
<evidence type="ECO:0000313" key="5">
    <source>
        <dbReference type="EMBL" id="KAF5839696.1"/>
    </source>
</evidence>
<organism evidence="5 6">
    <name type="scientific">Dunaliella salina</name>
    <name type="common">Green alga</name>
    <name type="synonym">Protococcus salinus</name>
    <dbReference type="NCBI Taxonomy" id="3046"/>
    <lineage>
        <taxon>Eukaryota</taxon>
        <taxon>Viridiplantae</taxon>
        <taxon>Chlorophyta</taxon>
        <taxon>core chlorophytes</taxon>
        <taxon>Chlorophyceae</taxon>
        <taxon>CS clade</taxon>
        <taxon>Chlamydomonadales</taxon>
        <taxon>Dunaliellaceae</taxon>
        <taxon>Dunaliella</taxon>
    </lineage>
</organism>
<dbReference type="PROSITE" id="PS50222">
    <property type="entry name" value="EF_HAND_2"/>
    <property type="match status" value="1"/>
</dbReference>
<reference evidence="5" key="1">
    <citation type="submission" date="2017-08" db="EMBL/GenBank/DDBJ databases">
        <authorList>
            <person name="Polle J.E."/>
            <person name="Barry K."/>
            <person name="Cushman J."/>
            <person name="Schmutz J."/>
            <person name="Tran D."/>
            <person name="Hathwaick L.T."/>
            <person name="Yim W.C."/>
            <person name="Jenkins J."/>
            <person name="Mckie-Krisberg Z.M."/>
            <person name="Prochnik S."/>
            <person name="Lindquist E."/>
            <person name="Dockter R.B."/>
            <person name="Adam C."/>
            <person name="Molina H."/>
            <person name="Bunkerborg J."/>
            <person name="Jin E."/>
            <person name="Buchheim M."/>
            <person name="Magnuson J."/>
        </authorList>
    </citation>
    <scope>NUCLEOTIDE SEQUENCE</scope>
    <source>
        <strain evidence="5">CCAP 19/18</strain>
    </source>
</reference>
<keyword evidence="1" id="KW-0853">WD repeat</keyword>
<accession>A0ABQ7GYL2</accession>
<dbReference type="Gene3D" id="2.130.10.10">
    <property type="entry name" value="YVTN repeat-like/Quinoprotein amine dehydrogenase"/>
    <property type="match status" value="2"/>
</dbReference>
<keyword evidence="6" id="KW-1185">Reference proteome</keyword>
<dbReference type="Proteomes" id="UP000815325">
    <property type="component" value="Unassembled WGS sequence"/>
</dbReference>
<dbReference type="InterPro" id="IPR011992">
    <property type="entry name" value="EF-hand-dom_pair"/>
</dbReference>
<sequence>MAENLGGSRGREGSGSVTPMASTRKEGSGMMRPSSAPRERPSPQALKASMFSDARGRVEERRQMKEAQYWGRELPPKRDLPAYWSVSTHGQPFNDERLFSGATNVYQVINPAGRDKRAPKPMGPATEQQALLRKSLTENQLYLSKQDLSPLPFGSRPTPLREPERVLVLSKLTPYQRIHALRLCLDRDTRARDFVPWTEMVWEKLNARFWRRNRDMCIRLATQRLENYMKRHLQYLADQKCNAARAPASRTKDVLTEAFWRVDPDRTGRVSLQQFLQVWQNVLCLLEYRDEVVATATGRSRVVLVPGRRILIDLPMCSAIFTQYGFDKEGLMPYVVFINAISASPARLLGQEVVISASAEGRHGLGNDVEVAYCVGNAKIVYPKCAKGVFPPSGFDPRIADRSEMPPNAHMWLEHAYGYAGMDTLATNVFYTKNTTKERDEVVYYVGCVGIVFCKQDMDKGLRSQRFFFGHTNDIKCLAIHPSRWWV</sequence>
<gene>
    <name evidence="5" type="ORF">DUNSADRAFT_125</name>
</gene>
<name>A0ABQ7GYL2_DUNSA</name>
<evidence type="ECO:0000256" key="1">
    <source>
        <dbReference type="ARBA" id="ARBA00022574"/>
    </source>
</evidence>
<dbReference type="EMBL" id="MU069535">
    <property type="protein sequence ID" value="KAF5839696.1"/>
    <property type="molecule type" value="Genomic_DNA"/>
</dbReference>
<dbReference type="PANTHER" id="PTHR13720:SF33">
    <property type="entry name" value="HELP DOMAIN-CONTAINING PROTEIN"/>
    <property type="match status" value="1"/>
</dbReference>
<protein>
    <recommendedName>
        <fullName evidence="4">EF-hand domain-containing protein</fullName>
    </recommendedName>
</protein>
<evidence type="ECO:0000256" key="3">
    <source>
        <dbReference type="SAM" id="MobiDB-lite"/>
    </source>
</evidence>
<evidence type="ECO:0000259" key="4">
    <source>
        <dbReference type="PROSITE" id="PS50222"/>
    </source>
</evidence>
<dbReference type="InterPro" id="IPR015943">
    <property type="entry name" value="WD40/YVTN_repeat-like_dom_sf"/>
</dbReference>
<dbReference type="InterPro" id="IPR002048">
    <property type="entry name" value="EF_hand_dom"/>
</dbReference>
<evidence type="ECO:0000313" key="6">
    <source>
        <dbReference type="Proteomes" id="UP000815325"/>
    </source>
</evidence>
<dbReference type="SUPFAM" id="SSF47473">
    <property type="entry name" value="EF-hand"/>
    <property type="match status" value="1"/>
</dbReference>
<dbReference type="InterPro" id="IPR050630">
    <property type="entry name" value="WD_repeat_EMAP"/>
</dbReference>
<proteinExistence type="predicted"/>